<protein>
    <recommendedName>
        <fullName evidence="4">Glycosyl hydrolase family 32 N-terminal domain-containing protein</fullName>
    </recommendedName>
</protein>
<evidence type="ECO:0000313" key="5">
    <source>
        <dbReference type="EMBL" id="MFC0396594.1"/>
    </source>
</evidence>
<accession>A0ABV6JKZ4</accession>
<proteinExistence type="inferred from homology"/>
<name>A0ABV6JKZ4_9BACL</name>
<dbReference type="PANTHER" id="PTHR35279">
    <property type="match status" value="1"/>
</dbReference>
<keyword evidence="6" id="KW-1185">Reference proteome</keyword>
<dbReference type="SUPFAM" id="SSF75005">
    <property type="entry name" value="Arabinanase/levansucrase/invertase"/>
    <property type="match status" value="2"/>
</dbReference>
<dbReference type="InterPro" id="IPR013148">
    <property type="entry name" value="Glyco_hydro_32_N"/>
</dbReference>
<dbReference type="Proteomes" id="UP001589818">
    <property type="component" value="Unassembled WGS sequence"/>
</dbReference>
<organism evidence="5 6">
    <name type="scientific">Paenibacillus mendelii</name>
    <dbReference type="NCBI Taxonomy" id="206163"/>
    <lineage>
        <taxon>Bacteria</taxon>
        <taxon>Bacillati</taxon>
        <taxon>Bacillota</taxon>
        <taxon>Bacilli</taxon>
        <taxon>Bacillales</taxon>
        <taxon>Paenibacillaceae</taxon>
        <taxon>Paenibacillus</taxon>
    </lineage>
</organism>
<dbReference type="Gene3D" id="2.115.10.20">
    <property type="entry name" value="Glycosyl hydrolase domain, family 43"/>
    <property type="match status" value="2"/>
</dbReference>
<feature type="domain" description="Glycosyl hydrolase family 32 N-terminal" evidence="4">
    <location>
        <begin position="99"/>
        <end position="274"/>
    </location>
</feature>
<evidence type="ECO:0000256" key="3">
    <source>
        <dbReference type="ARBA" id="ARBA00023295"/>
    </source>
</evidence>
<dbReference type="EMBL" id="JBHLVF010000061">
    <property type="protein sequence ID" value="MFC0396594.1"/>
    <property type="molecule type" value="Genomic_DNA"/>
</dbReference>
<dbReference type="InterPro" id="IPR023296">
    <property type="entry name" value="Glyco_hydro_beta-prop_sf"/>
</dbReference>
<keyword evidence="3" id="KW-0326">Glycosidase</keyword>
<evidence type="ECO:0000313" key="6">
    <source>
        <dbReference type="Proteomes" id="UP001589818"/>
    </source>
</evidence>
<reference evidence="5 6" key="1">
    <citation type="submission" date="2024-09" db="EMBL/GenBank/DDBJ databases">
        <authorList>
            <person name="Sun Q."/>
            <person name="Mori K."/>
        </authorList>
    </citation>
    <scope>NUCLEOTIDE SEQUENCE [LARGE SCALE GENOMIC DNA]</scope>
    <source>
        <strain evidence="5 6">CCM 4839</strain>
    </source>
</reference>
<comment type="similarity">
    <text evidence="1">Belongs to the glycosyl hydrolase 32 family.</text>
</comment>
<gene>
    <name evidence="5" type="ORF">ACFFJ8_35260</name>
</gene>
<sequence length="338" mass="37984">MNINDYLTPYKRDKPVLTGSGVAGAFDEKAIDCPFVFYHQNQYYMMYIGFDGKGYQTGLATSDNLLDWEPIGLVLRRGEGSGWDSLNAAGCWILRENDMDGPPVLKKWQNKYWLAYHAYPGDGYENGPGRIGLAWTEDPSLLNWNRLPEPILSPEDGAAWEQGGLYKECLLEHDGLFYLFYNAKNKTDSGSGWVEQTGLATSPDLVNWTRVDGNPLLRVTANAWDEKFASDPCVLKHRDEWAMYYFGYDGKHAQEGLALSGDLLTWEKHPQPIVQAGQSGSLDSIHAHKPSVIRHEGILYHFYCACRPSQPGDITVNFGNEFRTITVATSQPLTDLQT</sequence>
<comment type="caution">
    <text evidence="5">The sequence shown here is derived from an EMBL/GenBank/DDBJ whole genome shotgun (WGS) entry which is preliminary data.</text>
</comment>
<evidence type="ECO:0000259" key="4">
    <source>
        <dbReference type="Pfam" id="PF00251"/>
    </source>
</evidence>
<evidence type="ECO:0000256" key="1">
    <source>
        <dbReference type="ARBA" id="ARBA00009902"/>
    </source>
</evidence>
<dbReference type="Pfam" id="PF00251">
    <property type="entry name" value="Glyco_hydro_32N"/>
    <property type="match status" value="1"/>
</dbReference>
<dbReference type="PANTHER" id="PTHR35279:SF1">
    <property type="entry name" value="ARABINANASE_LEVANSUCRASE_INVERTASE"/>
    <property type="match status" value="1"/>
</dbReference>
<keyword evidence="2" id="KW-0378">Hydrolase</keyword>
<evidence type="ECO:0000256" key="2">
    <source>
        <dbReference type="ARBA" id="ARBA00022801"/>
    </source>
</evidence>
<dbReference type="RefSeq" id="WP_204818565.1">
    <property type="nucleotide sequence ID" value="NZ_JANHOF010000005.1"/>
</dbReference>